<name>A0AAE0LFD1_9CHLO</name>
<evidence type="ECO:0000256" key="5">
    <source>
        <dbReference type="ARBA" id="ARBA00030445"/>
    </source>
</evidence>
<evidence type="ECO:0000313" key="7">
    <source>
        <dbReference type="EMBL" id="KAK3283097.1"/>
    </source>
</evidence>
<keyword evidence="2" id="KW-0436">Ligase</keyword>
<dbReference type="GO" id="GO:0036064">
    <property type="term" value="C:ciliary basal body"/>
    <property type="evidence" value="ECO:0007669"/>
    <property type="project" value="TreeGrafter"/>
</dbReference>
<dbReference type="InterPro" id="IPR016132">
    <property type="entry name" value="Phyto_chromo_attachment"/>
</dbReference>
<dbReference type="Proteomes" id="UP001190700">
    <property type="component" value="Unassembled WGS sequence"/>
</dbReference>
<dbReference type="PROSITE" id="PS51221">
    <property type="entry name" value="TTL"/>
    <property type="match status" value="1"/>
</dbReference>
<feature type="domain" description="Phytochrome chromophore attachment site" evidence="6">
    <location>
        <begin position="137"/>
        <end position="190"/>
    </location>
</feature>
<evidence type="ECO:0000313" key="8">
    <source>
        <dbReference type="Proteomes" id="UP001190700"/>
    </source>
</evidence>
<dbReference type="PANTHER" id="PTHR12241">
    <property type="entry name" value="TUBULIN POLYGLUTAMYLASE"/>
    <property type="match status" value="1"/>
</dbReference>
<keyword evidence="8" id="KW-1185">Reference proteome</keyword>
<dbReference type="Pfam" id="PF03133">
    <property type="entry name" value="TTL"/>
    <property type="match status" value="1"/>
</dbReference>
<evidence type="ECO:0000256" key="1">
    <source>
        <dbReference type="ARBA" id="ARBA00006820"/>
    </source>
</evidence>
<keyword evidence="4" id="KW-0067">ATP-binding</keyword>
<dbReference type="GO" id="GO:0005524">
    <property type="term" value="F:ATP binding"/>
    <property type="evidence" value="ECO:0007669"/>
    <property type="project" value="UniProtKB-KW"/>
</dbReference>
<dbReference type="AlphaFoldDB" id="A0AAE0LFD1"/>
<evidence type="ECO:0000256" key="3">
    <source>
        <dbReference type="ARBA" id="ARBA00022741"/>
    </source>
</evidence>
<protein>
    <recommendedName>
        <fullName evidence="5">Tubulin--tyrosine ligase-like protein 9</fullName>
    </recommendedName>
</protein>
<dbReference type="EMBL" id="LGRX02003024">
    <property type="protein sequence ID" value="KAK3283097.1"/>
    <property type="molecule type" value="Genomic_DNA"/>
</dbReference>
<reference evidence="7 8" key="1">
    <citation type="journal article" date="2015" name="Genome Biol. Evol.">
        <title>Comparative Genomics of a Bacterivorous Green Alga Reveals Evolutionary Causalities and Consequences of Phago-Mixotrophic Mode of Nutrition.</title>
        <authorList>
            <person name="Burns J.A."/>
            <person name="Paasch A."/>
            <person name="Narechania A."/>
            <person name="Kim E."/>
        </authorList>
    </citation>
    <scope>NUCLEOTIDE SEQUENCE [LARGE SCALE GENOMIC DNA]</scope>
    <source>
        <strain evidence="7 8">PLY_AMNH</strain>
    </source>
</reference>
<dbReference type="GO" id="GO:0015631">
    <property type="term" value="F:tubulin binding"/>
    <property type="evidence" value="ECO:0007669"/>
    <property type="project" value="TreeGrafter"/>
</dbReference>
<dbReference type="SUPFAM" id="SSF56059">
    <property type="entry name" value="Glutathione synthetase ATP-binding domain-like"/>
    <property type="match status" value="1"/>
</dbReference>
<evidence type="ECO:0000256" key="2">
    <source>
        <dbReference type="ARBA" id="ARBA00022598"/>
    </source>
</evidence>
<accession>A0AAE0LFD1</accession>
<dbReference type="GO" id="GO:0000226">
    <property type="term" value="P:microtubule cytoskeleton organization"/>
    <property type="evidence" value="ECO:0007669"/>
    <property type="project" value="TreeGrafter"/>
</dbReference>
<evidence type="ECO:0000259" key="6">
    <source>
        <dbReference type="PROSITE" id="PS50046"/>
    </source>
</evidence>
<dbReference type="Gene3D" id="3.30.470.20">
    <property type="entry name" value="ATP-grasp fold, B domain"/>
    <property type="match status" value="1"/>
</dbReference>
<dbReference type="PANTHER" id="PTHR12241:SF39">
    <property type="entry name" value="TUBULIN POLYGLUTAMYLASE TTLL9-RELATED"/>
    <property type="match status" value="1"/>
</dbReference>
<sequence>VYLYRSGFARFSNSRFSTHKDDICNNYIHLTNVAVQKMGANYDAATGMKWALRDLKLFLLSRHPADLVHQAFLAIESLILRSLLAVANTIINDKHSFELYGYDIMIDDRLKPWLIEVNSSPSLTSDTPADHELKCTMLHDTLDLIDMEQRVAAGIPRSHVGGFDLIWDGGPVVHEDRYDLCPSFLGTHNPQLQSEYQTSAEGQA</sequence>
<proteinExistence type="inferred from homology"/>
<comment type="similarity">
    <text evidence="1">Belongs to the tubulin--tyrosine ligase family.</text>
</comment>
<evidence type="ECO:0000256" key="4">
    <source>
        <dbReference type="ARBA" id="ARBA00022840"/>
    </source>
</evidence>
<dbReference type="InterPro" id="IPR004344">
    <property type="entry name" value="TTL/TTLL_fam"/>
</dbReference>
<feature type="non-terminal residue" evidence="7">
    <location>
        <position position="1"/>
    </location>
</feature>
<dbReference type="PROSITE" id="PS50046">
    <property type="entry name" value="PHYTOCHROME_2"/>
    <property type="match status" value="1"/>
</dbReference>
<keyword evidence="3" id="KW-0547">Nucleotide-binding</keyword>
<comment type="caution">
    <text evidence="7">The sequence shown here is derived from an EMBL/GenBank/DDBJ whole genome shotgun (WGS) entry which is preliminary data.</text>
</comment>
<dbReference type="GO" id="GO:0070740">
    <property type="term" value="F:tubulin-glutamic acid ligase activity"/>
    <property type="evidence" value="ECO:0007669"/>
    <property type="project" value="TreeGrafter"/>
</dbReference>
<organism evidence="7 8">
    <name type="scientific">Cymbomonas tetramitiformis</name>
    <dbReference type="NCBI Taxonomy" id="36881"/>
    <lineage>
        <taxon>Eukaryota</taxon>
        <taxon>Viridiplantae</taxon>
        <taxon>Chlorophyta</taxon>
        <taxon>Pyramimonadophyceae</taxon>
        <taxon>Pyramimonadales</taxon>
        <taxon>Pyramimonadaceae</taxon>
        <taxon>Cymbomonas</taxon>
    </lineage>
</organism>
<gene>
    <name evidence="7" type="ORF">CYMTET_9192</name>
</gene>